<evidence type="ECO:0000259" key="8">
    <source>
        <dbReference type="Pfam" id="PF00144"/>
    </source>
</evidence>
<dbReference type="InterPro" id="IPR001586">
    <property type="entry name" value="Beta-lactam_class-C_AS"/>
</dbReference>
<keyword evidence="11" id="KW-1185">Reference proteome</keyword>
<organism evidence="10 11">
    <name type="scientific">Thalassotalea marina</name>
    <dbReference type="NCBI Taxonomy" id="1673741"/>
    <lineage>
        <taxon>Bacteria</taxon>
        <taxon>Pseudomonadati</taxon>
        <taxon>Pseudomonadota</taxon>
        <taxon>Gammaproteobacteria</taxon>
        <taxon>Alteromonadales</taxon>
        <taxon>Colwelliaceae</taxon>
        <taxon>Thalassotalea</taxon>
    </lineage>
</organism>
<keyword evidence="4 6" id="KW-0046">Antibiotic resistance</keyword>
<evidence type="ECO:0000256" key="5">
    <source>
        <dbReference type="ARBA" id="ARBA00038473"/>
    </source>
</evidence>
<evidence type="ECO:0000256" key="2">
    <source>
        <dbReference type="ARBA" id="ARBA00012865"/>
    </source>
</evidence>
<keyword evidence="7" id="KW-0812">Transmembrane</keyword>
<sequence length="464" mass="50521">MNNKQPRNSKASFSGMIVIIITIMIAIISGNSKAASANTALESVLKHKVETEKISVGVAAAIIENGEVSFINVGMANKETAQKVDQNTLFEIGSISKVLTSTALATFVDEGQLTLSDAVQNYLPKSVRLPIKNNKVITFESLANHHSGLPRLPSNMPFGKPLNPYADYTKEMMYEFLRHFKLPREVGEAPEYSNLAVGLLGLTLAEIDNLNYEQMLNQRVLTPLKMKETYVNVPEAKHTRRSIGHNGSLEPTEYWQLPAMVGAGGVVSSTSNMALFLKANMHQNKLASAIKLTHQPTAKFGHSNTKIGLGWIIQNTDEGDVYLHNGQTGGFASFIGFNPNLNKGIVILSNTSILLDEIGYSYLTNSLASLKLTTPAKVTEEALAKLIGKYELVPGFVLSITHKGDKLFVQATGQPILPLTANSNYEFVNNAVKARIQFELDIEGVATSLIMYQGGQSLPGKKLD</sequence>
<dbReference type="EMBL" id="BNCK01000008">
    <property type="protein sequence ID" value="GHG00876.1"/>
    <property type="molecule type" value="Genomic_DNA"/>
</dbReference>
<keyword evidence="7" id="KW-1133">Transmembrane helix</keyword>
<accession>A0A919EN14</accession>
<proteinExistence type="inferred from homology"/>
<feature type="domain" description="Beta-lactamase-related" evidence="8">
    <location>
        <begin position="55"/>
        <end position="352"/>
    </location>
</feature>
<dbReference type="InterPro" id="IPR021860">
    <property type="entry name" value="Peptidase_S12_Pab87-rel_C"/>
</dbReference>
<comment type="similarity">
    <text evidence="5">Belongs to the beta-lactamase family.</text>
</comment>
<dbReference type="PANTHER" id="PTHR22935">
    <property type="entry name" value="PENICILLIN-BINDING PROTEIN"/>
    <property type="match status" value="1"/>
</dbReference>
<dbReference type="InterPro" id="IPR001466">
    <property type="entry name" value="Beta-lactam-related"/>
</dbReference>
<dbReference type="PANTHER" id="PTHR22935:SF95">
    <property type="entry name" value="BETA-LACTAMASE-LIKE 1-RELATED"/>
    <property type="match status" value="1"/>
</dbReference>
<evidence type="ECO:0000256" key="4">
    <source>
        <dbReference type="ARBA" id="ARBA00023251"/>
    </source>
</evidence>
<dbReference type="GO" id="GO:0030288">
    <property type="term" value="C:outer membrane-bounded periplasmic space"/>
    <property type="evidence" value="ECO:0007669"/>
    <property type="project" value="InterPro"/>
</dbReference>
<comment type="caution">
    <text evidence="10">The sequence shown here is derived from an EMBL/GenBank/DDBJ whole genome shotgun (WGS) entry which is preliminary data.</text>
</comment>
<dbReference type="AlphaFoldDB" id="A0A919EN14"/>
<reference evidence="10" key="1">
    <citation type="journal article" date="2014" name="Int. J. Syst. Evol. Microbiol.">
        <title>Complete genome sequence of Corynebacterium casei LMG S-19264T (=DSM 44701T), isolated from a smear-ripened cheese.</title>
        <authorList>
            <consortium name="US DOE Joint Genome Institute (JGI-PGF)"/>
            <person name="Walter F."/>
            <person name="Albersmeier A."/>
            <person name="Kalinowski J."/>
            <person name="Ruckert C."/>
        </authorList>
    </citation>
    <scope>NUCLEOTIDE SEQUENCE</scope>
    <source>
        <strain evidence="10">KCTC 42731</strain>
    </source>
</reference>
<evidence type="ECO:0000259" key="9">
    <source>
        <dbReference type="Pfam" id="PF11954"/>
    </source>
</evidence>
<dbReference type="InterPro" id="IPR012338">
    <property type="entry name" value="Beta-lactam/transpept-like"/>
</dbReference>
<comment type="similarity">
    <text evidence="1 6">Belongs to the class-C beta-lactamase family.</text>
</comment>
<evidence type="ECO:0000313" key="11">
    <source>
        <dbReference type="Proteomes" id="UP000623842"/>
    </source>
</evidence>
<dbReference type="Proteomes" id="UP000623842">
    <property type="component" value="Unassembled WGS sequence"/>
</dbReference>
<dbReference type="SUPFAM" id="SSF56601">
    <property type="entry name" value="beta-lactamase/transpeptidase-like"/>
    <property type="match status" value="1"/>
</dbReference>
<keyword evidence="3 6" id="KW-0378">Hydrolase</keyword>
<keyword evidence="7" id="KW-0472">Membrane</keyword>
<dbReference type="Gene3D" id="3.40.710.10">
    <property type="entry name" value="DD-peptidase/beta-lactamase superfamily"/>
    <property type="match status" value="1"/>
</dbReference>
<protein>
    <recommendedName>
        <fullName evidence="2 6">Beta-lactamase</fullName>
        <ecNumber evidence="2 6">3.5.2.6</ecNumber>
    </recommendedName>
</protein>
<evidence type="ECO:0000256" key="6">
    <source>
        <dbReference type="RuleBase" id="RU361140"/>
    </source>
</evidence>
<dbReference type="Pfam" id="PF00144">
    <property type="entry name" value="Beta-lactamase"/>
    <property type="match status" value="1"/>
</dbReference>
<dbReference type="InterPro" id="IPR051478">
    <property type="entry name" value="Beta-lactamase-like_AB/R"/>
</dbReference>
<feature type="domain" description="Peptidase S12 Pab87-related C-terminal" evidence="9">
    <location>
        <begin position="377"/>
        <end position="452"/>
    </location>
</feature>
<dbReference type="GO" id="GO:0046677">
    <property type="term" value="P:response to antibiotic"/>
    <property type="evidence" value="ECO:0007669"/>
    <property type="project" value="UniProtKB-UniRule"/>
</dbReference>
<evidence type="ECO:0000313" key="10">
    <source>
        <dbReference type="EMBL" id="GHG00876.1"/>
    </source>
</evidence>
<dbReference type="Pfam" id="PF11954">
    <property type="entry name" value="DUF3471"/>
    <property type="match status" value="1"/>
</dbReference>
<dbReference type="EC" id="3.5.2.6" evidence="2 6"/>
<dbReference type="GO" id="GO:0017001">
    <property type="term" value="P:antibiotic catabolic process"/>
    <property type="evidence" value="ECO:0007669"/>
    <property type="project" value="InterPro"/>
</dbReference>
<name>A0A919EN14_9GAMM</name>
<dbReference type="PROSITE" id="PS00336">
    <property type="entry name" value="BETA_LACTAMASE_C"/>
    <property type="match status" value="1"/>
</dbReference>
<comment type="catalytic activity">
    <reaction evidence="6">
        <text>a beta-lactam + H2O = a substituted beta-amino acid</text>
        <dbReference type="Rhea" id="RHEA:20401"/>
        <dbReference type="ChEBI" id="CHEBI:15377"/>
        <dbReference type="ChEBI" id="CHEBI:35627"/>
        <dbReference type="ChEBI" id="CHEBI:140347"/>
        <dbReference type="EC" id="3.5.2.6"/>
    </reaction>
</comment>
<dbReference type="GO" id="GO:0008800">
    <property type="term" value="F:beta-lactamase activity"/>
    <property type="evidence" value="ECO:0007669"/>
    <property type="project" value="UniProtKB-UniRule"/>
</dbReference>
<gene>
    <name evidence="10" type="ORF">GCM10017161_31780</name>
</gene>
<reference evidence="10" key="2">
    <citation type="submission" date="2020-09" db="EMBL/GenBank/DDBJ databases">
        <authorList>
            <person name="Sun Q."/>
            <person name="Kim S."/>
        </authorList>
    </citation>
    <scope>NUCLEOTIDE SEQUENCE</scope>
    <source>
        <strain evidence="10">KCTC 42731</strain>
    </source>
</reference>
<evidence type="ECO:0000256" key="1">
    <source>
        <dbReference type="ARBA" id="ARBA00007840"/>
    </source>
</evidence>
<feature type="transmembrane region" description="Helical" evidence="7">
    <location>
        <begin position="12"/>
        <end position="30"/>
    </location>
</feature>
<evidence type="ECO:0000256" key="7">
    <source>
        <dbReference type="SAM" id="Phobius"/>
    </source>
</evidence>
<evidence type="ECO:0000256" key="3">
    <source>
        <dbReference type="ARBA" id="ARBA00022801"/>
    </source>
</evidence>
<dbReference type="RefSeq" id="WP_189772648.1">
    <property type="nucleotide sequence ID" value="NZ_BNCK01000008.1"/>
</dbReference>